<dbReference type="PANTHER" id="PTHR16517">
    <property type="entry name" value="TUBBY-RELATED"/>
    <property type="match status" value="1"/>
</dbReference>
<dbReference type="InterPro" id="IPR025659">
    <property type="entry name" value="Tubby-like_C"/>
</dbReference>
<dbReference type="Pfam" id="PF01167">
    <property type="entry name" value="Tub"/>
    <property type="match status" value="1"/>
</dbReference>
<organism evidence="4 5">
    <name type="scientific">Canna indica</name>
    <name type="common">Indian-shot</name>
    <dbReference type="NCBI Taxonomy" id="4628"/>
    <lineage>
        <taxon>Eukaryota</taxon>
        <taxon>Viridiplantae</taxon>
        <taxon>Streptophyta</taxon>
        <taxon>Embryophyta</taxon>
        <taxon>Tracheophyta</taxon>
        <taxon>Spermatophyta</taxon>
        <taxon>Magnoliopsida</taxon>
        <taxon>Liliopsida</taxon>
        <taxon>Zingiberales</taxon>
        <taxon>Cannaceae</taxon>
        <taxon>Canna</taxon>
    </lineage>
</organism>
<feature type="domain" description="Tubby C-terminal" evidence="3">
    <location>
        <begin position="133"/>
        <end position="339"/>
    </location>
</feature>
<keyword evidence="5" id="KW-1185">Reference proteome</keyword>
<sequence length="354" mass="39493">MAAPKNKPPPLLPSHRHNSTSSLLDRSPAPTDYAPDKENAVPVVSLNSCRGRKLDIGAAIAQQLISKPALKPSSLQLCMKLNEPNSSSSSLLGASASPWEPLSSSSDVWDQFSDSESAPASSWSTLPNRSLLYRPLPVDVGRCTCIIAKERTQERSGLAFYTLYTNEGQGRQDRKLAVAWHRRRNGRSEFIVAQNPKGIFCSSDESFLGSVTANLMGSKYQIWDQGNRLDSSKKQSRRLLGFVSYIPTITTIAGNYRSLRAWVPKYESMQLKNSNTAQIQHINGLPNDWGEKPNRANQLVSRTPFYNTFTKRNELDFRERAGRTGPRIQTSVKNFQLTMEVIIYSTPADSFDYT</sequence>
<evidence type="ECO:0000313" key="5">
    <source>
        <dbReference type="Proteomes" id="UP001327560"/>
    </source>
</evidence>
<dbReference type="SUPFAM" id="SSF54518">
    <property type="entry name" value="Tubby C-terminal domain-like"/>
    <property type="match status" value="1"/>
</dbReference>
<name>A0AAQ3QJF0_9LILI</name>
<evidence type="ECO:0000259" key="3">
    <source>
        <dbReference type="Pfam" id="PF01167"/>
    </source>
</evidence>
<dbReference type="Gene3D" id="3.20.90.10">
    <property type="entry name" value="Tubby Protein, Chain A"/>
    <property type="match status" value="1"/>
</dbReference>
<comment type="similarity">
    <text evidence="1">Belongs to the TUB family.</text>
</comment>
<dbReference type="PANTHER" id="PTHR16517:SF131">
    <property type="entry name" value="TUBBY-LIKE PROTEIN 8"/>
    <property type="match status" value="1"/>
</dbReference>
<feature type="region of interest" description="Disordered" evidence="2">
    <location>
        <begin position="1"/>
        <end position="37"/>
    </location>
</feature>
<dbReference type="AlphaFoldDB" id="A0AAQ3QJF0"/>
<accession>A0AAQ3QJF0</accession>
<evidence type="ECO:0000256" key="2">
    <source>
        <dbReference type="SAM" id="MobiDB-lite"/>
    </source>
</evidence>
<gene>
    <name evidence="4" type="ORF">Cni_G22269</name>
</gene>
<evidence type="ECO:0000256" key="1">
    <source>
        <dbReference type="ARBA" id="ARBA00007129"/>
    </source>
</evidence>
<protein>
    <submittedName>
        <fullName evidence="4">Tubby-like protein 4</fullName>
    </submittedName>
</protein>
<feature type="compositionally biased region" description="Pro residues" evidence="2">
    <location>
        <begin position="1"/>
        <end position="12"/>
    </location>
</feature>
<dbReference type="Proteomes" id="UP001327560">
    <property type="component" value="Chromosome 7"/>
</dbReference>
<dbReference type="EMBL" id="CP136896">
    <property type="protein sequence ID" value="WOL13499.1"/>
    <property type="molecule type" value="Genomic_DNA"/>
</dbReference>
<reference evidence="4 5" key="1">
    <citation type="submission" date="2023-10" db="EMBL/GenBank/DDBJ databases">
        <title>Chromosome-scale genome assembly provides insights into flower coloration mechanisms of Canna indica.</title>
        <authorList>
            <person name="Li C."/>
        </authorList>
    </citation>
    <scope>NUCLEOTIDE SEQUENCE [LARGE SCALE GENOMIC DNA]</scope>
    <source>
        <tissue evidence="4">Flower</tissue>
    </source>
</reference>
<evidence type="ECO:0000313" key="4">
    <source>
        <dbReference type="EMBL" id="WOL13499.1"/>
    </source>
</evidence>
<proteinExistence type="inferred from homology"/>
<dbReference type="InterPro" id="IPR000007">
    <property type="entry name" value="Tubby_C"/>
</dbReference>